<name>A0A396RMR3_9SPHN</name>
<accession>A0A396RMR3</accession>
<proteinExistence type="predicted"/>
<dbReference type="GO" id="GO:0022857">
    <property type="term" value="F:transmembrane transporter activity"/>
    <property type="evidence" value="ECO:0007669"/>
    <property type="project" value="InterPro"/>
</dbReference>
<feature type="transmembrane region" description="Helical" evidence="6">
    <location>
        <begin position="349"/>
        <end position="369"/>
    </location>
</feature>
<dbReference type="Pfam" id="PF07690">
    <property type="entry name" value="MFS_1"/>
    <property type="match status" value="1"/>
</dbReference>
<dbReference type="Gene3D" id="1.20.1250.20">
    <property type="entry name" value="MFS general substrate transporter like domains"/>
    <property type="match status" value="1"/>
</dbReference>
<dbReference type="InterPro" id="IPR011701">
    <property type="entry name" value="MFS"/>
</dbReference>
<dbReference type="InterPro" id="IPR001958">
    <property type="entry name" value="Tet-R_TetA/multi-R_MdtG-like"/>
</dbReference>
<feature type="transmembrane region" description="Helical" evidence="6">
    <location>
        <begin position="137"/>
        <end position="160"/>
    </location>
</feature>
<feature type="transmembrane region" description="Helical" evidence="6">
    <location>
        <begin position="254"/>
        <end position="273"/>
    </location>
</feature>
<dbReference type="AlphaFoldDB" id="A0A396RMR3"/>
<evidence type="ECO:0000256" key="4">
    <source>
        <dbReference type="ARBA" id="ARBA00022989"/>
    </source>
</evidence>
<dbReference type="EMBL" id="QWLV01000003">
    <property type="protein sequence ID" value="RHW17668.1"/>
    <property type="molecule type" value="Genomic_DNA"/>
</dbReference>
<dbReference type="InterPro" id="IPR036259">
    <property type="entry name" value="MFS_trans_sf"/>
</dbReference>
<evidence type="ECO:0000256" key="1">
    <source>
        <dbReference type="ARBA" id="ARBA00004141"/>
    </source>
</evidence>
<dbReference type="PANTHER" id="PTHR23504:SF15">
    <property type="entry name" value="MAJOR FACILITATOR SUPERFAMILY (MFS) PROFILE DOMAIN-CONTAINING PROTEIN"/>
    <property type="match status" value="1"/>
</dbReference>
<dbReference type="PROSITE" id="PS50850">
    <property type="entry name" value="MFS"/>
    <property type="match status" value="1"/>
</dbReference>
<evidence type="ECO:0000256" key="3">
    <source>
        <dbReference type="ARBA" id="ARBA00022692"/>
    </source>
</evidence>
<evidence type="ECO:0000256" key="5">
    <source>
        <dbReference type="ARBA" id="ARBA00023136"/>
    </source>
</evidence>
<dbReference type="SUPFAM" id="SSF103473">
    <property type="entry name" value="MFS general substrate transporter"/>
    <property type="match status" value="1"/>
</dbReference>
<dbReference type="OrthoDB" id="9764259at2"/>
<gene>
    <name evidence="8" type="ORF">D1610_09520</name>
</gene>
<dbReference type="CDD" id="cd17388">
    <property type="entry name" value="MFS_TetA"/>
    <property type="match status" value="1"/>
</dbReference>
<feature type="transmembrane region" description="Helical" evidence="6">
    <location>
        <begin position="375"/>
        <end position="395"/>
    </location>
</feature>
<comment type="subcellular location">
    <subcellularLocation>
        <location evidence="1">Membrane</location>
        <topology evidence="1">Multi-pass membrane protein</topology>
    </subcellularLocation>
</comment>
<feature type="transmembrane region" description="Helical" evidence="6">
    <location>
        <begin position="218"/>
        <end position="242"/>
    </location>
</feature>
<keyword evidence="3 6" id="KW-0812">Transmembrane</keyword>
<feature type="transmembrane region" description="Helical" evidence="6">
    <location>
        <begin position="105"/>
        <end position="125"/>
    </location>
</feature>
<evidence type="ECO:0000256" key="2">
    <source>
        <dbReference type="ARBA" id="ARBA00022448"/>
    </source>
</evidence>
<dbReference type="GO" id="GO:0016020">
    <property type="term" value="C:membrane"/>
    <property type="evidence" value="ECO:0007669"/>
    <property type="project" value="UniProtKB-SubCell"/>
</dbReference>
<keyword evidence="4 6" id="KW-1133">Transmembrane helix</keyword>
<evidence type="ECO:0000313" key="8">
    <source>
        <dbReference type="EMBL" id="RHW17668.1"/>
    </source>
</evidence>
<feature type="transmembrane region" description="Helical" evidence="6">
    <location>
        <begin position="309"/>
        <end position="328"/>
    </location>
</feature>
<evidence type="ECO:0000256" key="6">
    <source>
        <dbReference type="SAM" id="Phobius"/>
    </source>
</evidence>
<dbReference type="InterPro" id="IPR020846">
    <property type="entry name" value="MFS_dom"/>
</dbReference>
<keyword evidence="5 6" id="KW-0472">Membrane</keyword>
<feature type="transmembrane region" description="Helical" evidence="6">
    <location>
        <begin position="166"/>
        <end position="186"/>
    </location>
</feature>
<dbReference type="PRINTS" id="PR01035">
    <property type="entry name" value="TCRTETA"/>
</dbReference>
<keyword evidence="2" id="KW-0813">Transport</keyword>
<sequence length="402" mass="41882">MIAPRQYRPAVAFILVTAMLDVMAMGIVIPVLPALIEEFAGSAASAGVWNGTLVALWAAMQFLFSPVIGSLSDRYGRRPVILISTLGLAADWVLMALAPNLWWLAVGRILGGITSSSFTAVYAYMADITPPEGRARAYGLIGAAFGLGFVAGPALGGVLGEFDARLPFWVAAGMSGIAFLYGLVVLPESLPADRRMAFSWRRANPLGALKLLRSHPELTGLASVNFLLYFAHHVFSAVYVLYAGHRYGIGSFEVGLMLAAAGLLDMAVQGALVGPASKRLGDRRTMLVGLVGGAGGLLAMGIAPTAELFALALLPNALWGLAMPTLQAMMTRRVSEREQGQLQGANNSVASIAGVGSPLFFGWVYGLSIASLPGLSFAIAAATLLGAAFVALGIGRAATETA</sequence>
<evidence type="ECO:0000259" key="7">
    <source>
        <dbReference type="PROSITE" id="PS50850"/>
    </source>
</evidence>
<comment type="caution">
    <text evidence="8">The sequence shown here is derived from an EMBL/GenBank/DDBJ whole genome shotgun (WGS) entry which is preliminary data.</text>
</comment>
<feature type="transmembrane region" description="Helical" evidence="6">
    <location>
        <begin position="285"/>
        <end position="303"/>
    </location>
</feature>
<evidence type="ECO:0000313" key="9">
    <source>
        <dbReference type="Proteomes" id="UP000266693"/>
    </source>
</evidence>
<dbReference type="Proteomes" id="UP000266693">
    <property type="component" value="Unassembled WGS sequence"/>
</dbReference>
<dbReference type="PANTHER" id="PTHR23504">
    <property type="entry name" value="MAJOR FACILITATOR SUPERFAMILY DOMAIN-CONTAINING PROTEIN 10"/>
    <property type="match status" value="1"/>
</dbReference>
<keyword evidence="9" id="KW-1185">Reference proteome</keyword>
<feature type="transmembrane region" description="Helical" evidence="6">
    <location>
        <begin position="12"/>
        <end position="36"/>
    </location>
</feature>
<feature type="transmembrane region" description="Helical" evidence="6">
    <location>
        <begin position="80"/>
        <end position="99"/>
    </location>
</feature>
<protein>
    <submittedName>
        <fullName evidence="8">MFS transporter</fullName>
    </submittedName>
</protein>
<dbReference type="RefSeq" id="WP_118863934.1">
    <property type="nucleotide sequence ID" value="NZ_QWLV01000003.1"/>
</dbReference>
<feature type="transmembrane region" description="Helical" evidence="6">
    <location>
        <begin position="48"/>
        <end position="68"/>
    </location>
</feature>
<organism evidence="8 9">
    <name type="scientific">Sphingomonas gilva</name>
    <dbReference type="NCBI Taxonomy" id="2305907"/>
    <lineage>
        <taxon>Bacteria</taxon>
        <taxon>Pseudomonadati</taxon>
        <taxon>Pseudomonadota</taxon>
        <taxon>Alphaproteobacteria</taxon>
        <taxon>Sphingomonadales</taxon>
        <taxon>Sphingomonadaceae</taxon>
        <taxon>Sphingomonas</taxon>
    </lineage>
</organism>
<feature type="domain" description="Major facilitator superfamily (MFS) profile" evidence="7">
    <location>
        <begin position="10"/>
        <end position="398"/>
    </location>
</feature>
<reference evidence="8 9" key="1">
    <citation type="submission" date="2018-08" db="EMBL/GenBank/DDBJ databases">
        <title>The multiple taxonomic identification of Sphingomonas gilva.</title>
        <authorList>
            <person name="Zhu D."/>
            <person name="Zheng S."/>
        </authorList>
    </citation>
    <scope>NUCLEOTIDE SEQUENCE [LARGE SCALE GENOMIC DNA]</scope>
    <source>
        <strain evidence="8 9">ZDH117</strain>
    </source>
</reference>